<evidence type="ECO:0000256" key="3">
    <source>
        <dbReference type="ARBA" id="ARBA00022553"/>
    </source>
</evidence>
<evidence type="ECO:0000256" key="2">
    <source>
        <dbReference type="ARBA" id="ARBA00012438"/>
    </source>
</evidence>
<evidence type="ECO:0000256" key="7">
    <source>
        <dbReference type="ARBA" id="ARBA00022840"/>
    </source>
</evidence>
<dbReference type="GO" id="GO:0005524">
    <property type="term" value="F:ATP binding"/>
    <property type="evidence" value="ECO:0007669"/>
    <property type="project" value="UniProtKB-KW"/>
</dbReference>
<dbReference type="EC" id="2.7.13.3" evidence="2"/>
<evidence type="ECO:0000313" key="10">
    <source>
        <dbReference type="EMBL" id="NVK78934.1"/>
    </source>
</evidence>
<dbReference type="Pfam" id="PF07730">
    <property type="entry name" value="HisKA_3"/>
    <property type="match status" value="1"/>
</dbReference>
<dbReference type="InterPro" id="IPR036890">
    <property type="entry name" value="HATPase_C_sf"/>
</dbReference>
<feature type="domain" description="Signal transduction histidine kinase subgroup 3 dimerisation and phosphoacceptor" evidence="9">
    <location>
        <begin position="184"/>
        <end position="246"/>
    </location>
</feature>
<dbReference type="GO" id="GO:0016020">
    <property type="term" value="C:membrane"/>
    <property type="evidence" value="ECO:0007669"/>
    <property type="project" value="InterPro"/>
</dbReference>
<dbReference type="Gene3D" id="1.20.5.1930">
    <property type="match status" value="1"/>
</dbReference>
<keyword evidence="3" id="KW-0597">Phosphoprotein</keyword>
<comment type="caution">
    <text evidence="10">The sequence shown here is derived from an EMBL/GenBank/DDBJ whole genome shotgun (WGS) entry which is preliminary data.</text>
</comment>
<dbReference type="PANTHER" id="PTHR24421:SF10">
    <property type="entry name" value="NITRATE_NITRITE SENSOR PROTEIN NARQ"/>
    <property type="match status" value="1"/>
</dbReference>
<evidence type="ECO:0000256" key="5">
    <source>
        <dbReference type="ARBA" id="ARBA00022741"/>
    </source>
</evidence>
<evidence type="ECO:0000259" key="9">
    <source>
        <dbReference type="Pfam" id="PF07730"/>
    </source>
</evidence>
<dbReference type="GO" id="GO:0000155">
    <property type="term" value="F:phosphorelay sensor kinase activity"/>
    <property type="evidence" value="ECO:0007669"/>
    <property type="project" value="InterPro"/>
</dbReference>
<organism evidence="10 11">
    <name type="scientific">Streptomyces morookaense</name>
    <name type="common">Streptoverticillium morookaense</name>
    <dbReference type="NCBI Taxonomy" id="1970"/>
    <lineage>
        <taxon>Bacteria</taxon>
        <taxon>Bacillati</taxon>
        <taxon>Actinomycetota</taxon>
        <taxon>Actinomycetes</taxon>
        <taxon>Kitasatosporales</taxon>
        <taxon>Streptomycetaceae</taxon>
        <taxon>Streptomyces</taxon>
    </lineage>
</organism>
<comment type="catalytic activity">
    <reaction evidence="1">
        <text>ATP + protein L-histidine = ADP + protein N-phospho-L-histidine.</text>
        <dbReference type="EC" id="2.7.13.3"/>
    </reaction>
</comment>
<protein>
    <recommendedName>
        <fullName evidence="2">histidine kinase</fullName>
        <ecNumber evidence="2">2.7.13.3</ecNumber>
    </recommendedName>
</protein>
<accession>A0A7Y7B4L9</accession>
<evidence type="ECO:0000313" key="11">
    <source>
        <dbReference type="Proteomes" id="UP000587462"/>
    </source>
</evidence>
<keyword evidence="7" id="KW-0067">ATP-binding</keyword>
<keyword evidence="5" id="KW-0547">Nucleotide-binding</keyword>
<name>A0A7Y7B4L9_STRMO</name>
<dbReference type="GO" id="GO:0046983">
    <property type="term" value="F:protein dimerization activity"/>
    <property type="evidence" value="ECO:0007669"/>
    <property type="project" value="InterPro"/>
</dbReference>
<dbReference type="SUPFAM" id="SSF55874">
    <property type="entry name" value="ATPase domain of HSP90 chaperone/DNA topoisomerase II/histidine kinase"/>
    <property type="match status" value="1"/>
</dbReference>
<keyword evidence="8" id="KW-0902">Two-component regulatory system</keyword>
<evidence type="ECO:0000256" key="6">
    <source>
        <dbReference type="ARBA" id="ARBA00022777"/>
    </source>
</evidence>
<dbReference type="EMBL" id="JABBXF010000030">
    <property type="protein sequence ID" value="NVK78934.1"/>
    <property type="molecule type" value="Genomic_DNA"/>
</dbReference>
<reference evidence="10 11" key="1">
    <citation type="submission" date="2020-04" db="EMBL/GenBank/DDBJ databases">
        <title>Draft Genome Sequence of Streptomyces morookaense DSM 40503, an 8-azaguanine-producing strain.</title>
        <authorList>
            <person name="Qi J."/>
            <person name="Gao J.-M."/>
        </authorList>
    </citation>
    <scope>NUCLEOTIDE SEQUENCE [LARGE SCALE GENOMIC DNA]</scope>
    <source>
        <strain evidence="10 11">DSM 40503</strain>
    </source>
</reference>
<keyword evidence="11" id="KW-1185">Reference proteome</keyword>
<keyword evidence="6" id="KW-0418">Kinase</keyword>
<dbReference type="Gene3D" id="3.30.565.10">
    <property type="entry name" value="Histidine kinase-like ATPase, C-terminal domain"/>
    <property type="match status" value="1"/>
</dbReference>
<evidence type="ECO:0000256" key="4">
    <source>
        <dbReference type="ARBA" id="ARBA00022679"/>
    </source>
</evidence>
<dbReference type="InterPro" id="IPR011712">
    <property type="entry name" value="Sig_transdc_His_kin_sub3_dim/P"/>
</dbReference>
<dbReference type="Proteomes" id="UP000587462">
    <property type="component" value="Unassembled WGS sequence"/>
</dbReference>
<evidence type="ECO:0000256" key="8">
    <source>
        <dbReference type="ARBA" id="ARBA00023012"/>
    </source>
</evidence>
<gene>
    <name evidence="10" type="ORF">HG542_14810</name>
</gene>
<keyword evidence="4" id="KW-0808">Transferase</keyword>
<dbReference type="InterPro" id="IPR050482">
    <property type="entry name" value="Sensor_HK_TwoCompSys"/>
</dbReference>
<dbReference type="PANTHER" id="PTHR24421">
    <property type="entry name" value="NITRATE/NITRITE SENSOR PROTEIN NARX-RELATED"/>
    <property type="match status" value="1"/>
</dbReference>
<proteinExistence type="predicted"/>
<evidence type="ECO:0000256" key="1">
    <source>
        <dbReference type="ARBA" id="ARBA00000085"/>
    </source>
</evidence>
<sequence>MWATATGRHPTRSSCRYGELSDIGTVALAGLLSVLVLDDKTLGTGLVDDYGLSLAVGLGASLTFLARRRRPALCAVAAVGATLVTDDRTLMVFAAYALAQYGGRSRYGLCAGMALTYQVGRIWTQTLAPAAAVTDVRSLTAIAVPAVIGELMRRRNAAIAQLRRRIAQVELSVEQAARHTLLEERSRIVAGLHEDMGHEVTALVLQAGHLLRTPGLPETARPTALAVEAGARRVMADLRESAKVLQGRREALDHSTASLISYTELMAGLARNMETIGVELAFETTGTPRELPVRIERMVYRAALEALANAAKHAPGAPVTARLAFTADAVELEVTNGRAEGPRIHEDFVPAGLAALHEAVTGAGGTLTAGWARTDHFVLRARFGVTPTAAALTR</sequence>
<dbReference type="AlphaFoldDB" id="A0A7Y7B4L9"/>
<dbReference type="RefSeq" id="WP_171081507.1">
    <property type="nucleotide sequence ID" value="NZ_BNBU01000006.1"/>
</dbReference>